<reference evidence="1" key="4">
    <citation type="submission" date="2024-05" db="EMBL/GenBank/DDBJ databases">
        <authorList>
            <person name="Sun Q."/>
            <person name="Sedlacek I."/>
        </authorList>
    </citation>
    <scope>NUCLEOTIDE SEQUENCE</scope>
    <source>
        <strain evidence="1">CCM 4175</strain>
    </source>
</reference>
<evidence type="ECO:0000313" key="4">
    <source>
        <dbReference type="Proteomes" id="UP000652995"/>
    </source>
</evidence>
<name>A0A240CCL2_9STAP</name>
<dbReference type="AlphaFoldDB" id="A0A240CCL2"/>
<evidence type="ECO:0000313" key="1">
    <source>
        <dbReference type="EMBL" id="GGA82859.1"/>
    </source>
</evidence>
<dbReference type="EMBL" id="LT906464">
    <property type="protein sequence ID" value="SNW04788.1"/>
    <property type="molecule type" value="Genomic_DNA"/>
</dbReference>
<dbReference type="EMBL" id="BMCB01000002">
    <property type="protein sequence ID" value="GGA82859.1"/>
    <property type="molecule type" value="Genomic_DNA"/>
</dbReference>
<sequence length="58" mass="6649">MKKIISTMTYGSFPLKLKVKQNLFSTKTVEIKAVLDTETGEVTFKISNEDLKYFKSNN</sequence>
<dbReference type="Proteomes" id="UP000652995">
    <property type="component" value="Unassembled WGS sequence"/>
</dbReference>
<reference evidence="4" key="3">
    <citation type="journal article" date="2019" name="Int. J. Syst. Evol. Microbiol.">
        <title>The Global Catalogue of Microorganisms (GCM) 10K type strain sequencing project: providing services to taxonomists for standard genome sequencing and annotation.</title>
        <authorList>
            <consortium name="The Broad Institute Genomics Platform"/>
            <consortium name="The Broad Institute Genome Sequencing Center for Infectious Disease"/>
            <person name="Wu L."/>
            <person name="Ma J."/>
        </authorList>
    </citation>
    <scope>NUCLEOTIDE SEQUENCE [LARGE SCALE GENOMIC DNA]</scope>
    <source>
        <strain evidence="4">CCM 4175</strain>
    </source>
</reference>
<reference evidence="2 3" key="2">
    <citation type="submission" date="2017-06" db="EMBL/GenBank/DDBJ databases">
        <authorList>
            <consortium name="Pathogen Informatics"/>
        </authorList>
    </citation>
    <scope>NUCLEOTIDE SEQUENCE [LARGE SCALE GENOMIC DNA]</scope>
    <source>
        <strain evidence="2 3">NCTC13833</strain>
    </source>
</reference>
<protein>
    <submittedName>
        <fullName evidence="2">Uncharacterized protein</fullName>
    </submittedName>
</protein>
<keyword evidence="4" id="KW-1185">Reference proteome</keyword>
<reference evidence="1" key="1">
    <citation type="journal article" date="2014" name="Int. J. Syst. Evol. Microbiol.">
        <title>Complete genome of a new Firmicutes species belonging to the dominant human colonic microbiota ('Ruminococcus bicirculans') reveals two chromosomes and a selective capacity to utilize plant glucans.</title>
        <authorList>
            <consortium name="NISC Comparative Sequencing Program"/>
            <person name="Wegmann U."/>
            <person name="Louis P."/>
            <person name="Goesmann A."/>
            <person name="Henrissat B."/>
            <person name="Duncan S.H."/>
            <person name="Flint H.J."/>
        </authorList>
    </citation>
    <scope>NUCLEOTIDE SEQUENCE</scope>
    <source>
        <strain evidence="1">CCM 4175</strain>
    </source>
</reference>
<evidence type="ECO:0000313" key="3">
    <source>
        <dbReference type="Proteomes" id="UP000243706"/>
    </source>
</evidence>
<dbReference type="Proteomes" id="UP000243706">
    <property type="component" value="Chromosome 1"/>
</dbReference>
<proteinExistence type="predicted"/>
<evidence type="ECO:0000313" key="2">
    <source>
        <dbReference type="EMBL" id="SNW04788.1"/>
    </source>
</evidence>
<dbReference type="RefSeq" id="WP_095118083.1">
    <property type="nucleotide sequence ID" value="NZ_BMCB01000002.1"/>
</dbReference>
<accession>A0A240CCL2</accession>
<organism evidence="2 3">
    <name type="scientific">Staphylococcus muscae</name>
    <dbReference type="NCBI Taxonomy" id="1294"/>
    <lineage>
        <taxon>Bacteria</taxon>
        <taxon>Bacillati</taxon>
        <taxon>Bacillota</taxon>
        <taxon>Bacilli</taxon>
        <taxon>Bacillales</taxon>
        <taxon>Staphylococcaceae</taxon>
        <taxon>Staphylococcus</taxon>
    </lineage>
</organism>
<gene>
    <name evidence="1" type="ORF">GCM10007183_03840</name>
    <name evidence="2" type="ORF">SAMEA4412661_02112</name>
</gene>